<feature type="transmembrane region" description="Helical" evidence="1">
    <location>
        <begin position="66"/>
        <end position="86"/>
    </location>
</feature>
<dbReference type="EMBL" id="BDIP01001671">
    <property type="protein sequence ID" value="GCA62898.1"/>
    <property type="molecule type" value="Genomic_DNA"/>
</dbReference>
<accession>A0A391NUJ0</accession>
<protein>
    <submittedName>
        <fullName evidence="2">Uncharacterized protein</fullName>
    </submittedName>
</protein>
<keyword evidence="1" id="KW-0472">Membrane</keyword>
<name>A0A391NUJ0_9EUKA</name>
<keyword evidence="1" id="KW-0812">Transmembrane</keyword>
<evidence type="ECO:0000256" key="1">
    <source>
        <dbReference type="SAM" id="Phobius"/>
    </source>
</evidence>
<sequence length="163" mass="17449">MSVSLKYSLSLPMTPDTVGVPPAPTRGDVSVSASDTDVVVDRSGPHSHTQSAPHTNPPSMCLYHCLLMLTVVCGLGLVGVACVLVFGGARTVGYSRYLGGSPSIHYRLVSDTLDLESGPVILTITPYNAYREAYTAYSFYEGMAGETHTAVMDIRGRYAYTLH</sequence>
<organism evidence="2 3">
    <name type="scientific">Kipferlia bialata</name>
    <dbReference type="NCBI Taxonomy" id="797122"/>
    <lineage>
        <taxon>Eukaryota</taxon>
        <taxon>Metamonada</taxon>
        <taxon>Carpediemonas-like organisms</taxon>
        <taxon>Kipferlia</taxon>
    </lineage>
</organism>
<comment type="caution">
    <text evidence="2">The sequence shown here is derived from an EMBL/GenBank/DDBJ whole genome shotgun (WGS) entry which is preliminary data.</text>
</comment>
<gene>
    <name evidence="2" type="ORF">KIPB_006490</name>
</gene>
<dbReference type="AlphaFoldDB" id="A0A391NUJ0"/>
<keyword evidence="3" id="KW-1185">Reference proteome</keyword>
<dbReference type="Proteomes" id="UP000265618">
    <property type="component" value="Unassembled WGS sequence"/>
</dbReference>
<keyword evidence="1" id="KW-1133">Transmembrane helix</keyword>
<proteinExistence type="predicted"/>
<evidence type="ECO:0000313" key="3">
    <source>
        <dbReference type="Proteomes" id="UP000265618"/>
    </source>
</evidence>
<reference evidence="2 3" key="1">
    <citation type="journal article" date="2018" name="PLoS ONE">
        <title>The draft genome of Kipferlia bialata reveals reductive genome evolution in fornicate parasites.</title>
        <authorList>
            <person name="Tanifuji G."/>
            <person name="Takabayashi S."/>
            <person name="Kume K."/>
            <person name="Takagi M."/>
            <person name="Nakayama T."/>
            <person name="Kamikawa R."/>
            <person name="Inagaki Y."/>
            <person name="Hashimoto T."/>
        </authorList>
    </citation>
    <scope>NUCLEOTIDE SEQUENCE [LARGE SCALE GENOMIC DNA]</scope>
    <source>
        <strain evidence="2">NY0173</strain>
    </source>
</reference>
<evidence type="ECO:0000313" key="2">
    <source>
        <dbReference type="EMBL" id="GCA62898.1"/>
    </source>
</evidence>